<dbReference type="Pfam" id="PF02525">
    <property type="entry name" value="Flavodoxin_2"/>
    <property type="match status" value="1"/>
</dbReference>
<dbReference type="GO" id="GO:0003955">
    <property type="term" value="F:NAD(P)H dehydrogenase (quinone) activity"/>
    <property type="evidence" value="ECO:0007669"/>
    <property type="project" value="TreeGrafter"/>
</dbReference>
<dbReference type="EMBL" id="JAZHOF010000005">
    <property type="protein sequence ID" value="MEJ8572651.1"/>
    <property type="molecule type" value="Genomic_DNA"/>
</dbReference>
<comment type="similarity">
    <text evidence="1">Belongs to the NAD(P)H dehydrogenase (quinone) family.</text>
</comment>
<comment type="caution">
    <text evidence="4">The sequence shown here is derived from an EMBL/GenBank/DDBJ whole genome shotgun (WGS) entry which is preliminary data.</text>
</comment>
<dbReference type="Gene3D" id="3.40.50.360">
    <property type="match status" value="1"/>
</dbReference>
<feature type="domain" description="Flavodoxin-like fold" evidence="3">
    <location>
        <begin position="1"/>
        <end position="208"/>
    </location>
</feature>
<protein>
    <submittedName>
        <fullName evidence="4">NAD(P)H-dependent oxidoreductase</fullName>
        <ecNumber evidence="4">1.-.-.-</ecNumber>
        <ecNumber evidence="4">1.6.99.-</ecNumber>
    </submittedName>
</protein>
<dbReference type="GO" id="GO:0005829">
    <property type="term" value="C:cytosol"/>
    <property type="evidence" value="ECO:0007669"/>
    <property type="project" value="TreeGrafter"/>
</dbReference>
<sequence length="211" mass="23785">MKVFIVYAHPEPTSFCAALKNHAVATLEAAGHEVLVSDLYAENFNPVAGRHDFLGVHDPDRFHYQNEQLHAAEGGGFSPELAREQERLQWCDVAILVFPLWWSNLPAILKGWADRVLAYGFAYLDGLRFERGLFKGKRGMVCVTTGGTTERFSPDGVYGPIGPILRPANRGVFEYLGMEVIDPFVAYAAPRVDDDERRQYLSAWEQRLKQL</sequence>
<dbReference type="PANTHER" id="PTHR10204">
    <property type="entry name" value="NAD P H OXIDOREDUCTASE-RELATED"/>
    <property type="match status" value="1"/>
</dbReference>
<dbReference type="InterPro" id="IPR051545">
    <property type="entry name" value="NAD(P)H_dehydrogenase_qn"/>
</dbReference>
<evidence type="ECO:0000313" key="4">
    <source>
        <dbReference type="EMBL" id="MEJ8572651.1"/>
    </source>
</evidence>
<dbReference type="SUPFAM" id="SSF52218">
    <property type="entry name" value="Flavoproteins"/>
    <property type="match status" value="1"/>
</dbReference>
<dbReference type="EC" id="1.6.99.-" evidence="4"/>
<reference evidence="4 5" key="1">
    <citation type="submission" date="2024-02" db="EMBL/GenBank/DDBJ databases">
        <title>Genome analysis and characterization of Microbaculum marinisediminis sp. nov., isolated from marine sediment.</title>
        <authorList>
            <person name="Du Z.-J."/>
            <person name="Ye Y.-Q."/>
            <person name="Zhang Z.-R."/>
            <person name="Yuan S.-M."/>
            <person name="Zhang X.-Y."/>
        </authorList>
    </citation>
    <scope>NUCLEOTIDE SEQUENCE [LARGE SCALE GENOMIC DNA]</scope>
    <source>
        <strain evidence="4 5">SDUM1044001</strain>
    </source>
</reference>
<dbReference type="EC" id="1.-.-.-" evidence="4"/>
<evidence type="ECO:0000256" key="2">
    <source>
        <dbReference type="ARBA" id="ARBA00023002"/>
    </source>
</evidence>
<evidence type="ECO:0000256" key="1">
    <source>
        <dbReference type="ARBA" id="ARBA00006252"/>
    </source>
</evidence>
<evidence type="ECO:0000313" key="5">
    <source>
        <dbReference type="Proteomes" id="UP001378188"/>
    </source>
</evidence>
<organism evidence="4 5">
    <name type="scientific">Microbaculum marinum</name>
    <dbReference type="NCBI Taxonomy" id="1764581"/>
    <lineage>
        <taxon>Bacteria</taxon>
        <taxon>Pseudomonadati</taxon>
        <taxon>Pseudomonadota</taxon>
        <taxon>Alphaproteobacteria</taxon>
        <taxon>Hyphomicrobiales</taxon>
        <taxon>Tepidamorphaceae</taxon>
        <taxon>Microbaculum</taxon>
    </lineage>
</organism>
<dbReference type="RefSeq" id="WP_340330346.1">
    <property type="nucleotide sequence ID" value="NZ_JAZHOF010000005.1"/>
</dbReference>
<accession>A0AAW9RYG3</accession>
<dbReference type="PANTHER" id="PTHR10204:SF34">
    <property type="entry name" value="NAD(P)H DEHYDROGENASE [QUINONE] 1 ISOFORM 1"/>
    <property type="match status" value="1"/>
</dbReference>
<proteinExistence type="inferred from homology"/>
<keyword evidence="5" id="KW-1185">Reference proteome</keyword>
<dbReference type="InterPro" id="IPR029039">
    <property type="entry name" value="Flavoprotein-like_sf"/>
</dbReference>
<dbReference type="InterPro" id="IPR003680">
    <property type="entry name" value="Flavodoxin_fold"/>
</dbReference>
<gene>
    <name evidence="4" type="ORF">V3328_14265</name>
</gene>
<name>A0AAW9RYG3_9HYPH</name>
<keyword evidence="2 4" id="KW-0560">Oxidoreductase</keyword>
<evidence type="ECO:0000259" key="3">
    <source>
        <dbReference type="Pfam" id="PF02525"/>
    </source>
</evidence>
<dbReference type="AlphaFoldDB" id="A0AAW9RYG3"/>
<dbReference type="Proteomes" id="UP001378188">
    <property type="component" value="Unassembled WGS sequence"/>
</dbReference>